<dbReference type="EMBL" id="JBEDUW010000290">
    <property type="protein sequence ID" value="KAK9901728.1"/>
    <property type="molecule type" value="Genomic_DNA"/>
</dbReference>
<evidence type="ECO:0008006" key="3">
    <source>
        <dbReference type="Google" id="ProtNLM"/>
    </source>
</evidence>
<accession>A0AAW1VIM4</accession>
<dbReference type="Proteomes" id="UP001457282">
    <property type="component" value="Unassembled WGS sequence"/>
</dbReference>
<sequence>MGDATSDYSRGGVDAMGFWGQICDGGEDLRCGNGREHGKVLVLKWWLCEWGCEVQFMMVWFWVISICGEVVGDCVVKSCWCLYLHKKVTGSFKYGV</sequence>
<keyword evidence="2" id="KW-1185">Reference proteome</keyword>
<reference evidence="1 2" key="1">
    <citation type="journal article" date="2023" name="G3 (Bethesda)">
        <title>A chromosome-length genome assembly and annotation of blackberry (Rubus argutus, cv. 'Hillquist').</title>
        <authorList>
            <person name="Bruna T."/>
            <person name="Aryal R."/>
            <person name="Dudchenko O."/>
            <person name="Sargent D.J."/>
            <person name="Mead D."/>
            <person name="Buti M."/>
            <person name="Cavallini A."/>
            <person name="Hytonen T."/>
            <person name="Andres J."/>
            <person name="Pham M."/>
            <person name="Weisz D."/>
            <person name="Mascagni F."/>
            <person name="Usai G."/>
            <person name="Natali L."/>
            <person name="Bassil N."/>
            <person name="Fernandez G.E."/>
            <person name="Lomsadze A."/>
            <person name="Armour M."/>
            <person name="Olukolu B."/>
            <person name="Poorten T."/>
            <person name="Britton C."/>
            <person name="Davik J."/>
            <person name="Ashrafi H."/>
            <person name="Aiden E.L."/>
            <person name="Borodovsky M."/>
            <person name="Worthington M."/>
        </authorList>
    </citation>
    <scope>NUCLEOTIDE SEQUENCE [LARGE SCALE GENOMIC DNA]</scope>
    <source>
        <strain evidence="1">PI 553951</strain>
    </source>
</reference>
<proteinExistence type="predicted"/>
<comment type="caution">
    <text evidence="1">The sequence shown here is derived from an EMBL/GenBank/DDBJ whole genome shotgun (WGS) entry which is preliminary data.</text>
</comment>
<organism evidence="1 2">
    <name type="scientific">Rubus argutus</name>
    <name type="common">Southern blackberry</name>
    <dbReference type="NCBI Taxonomy" id="59490"/>
    <lineage>
        <taxon>Eukaryota</taxon>
        <taxon>Viridiplantae</taxon>
        <taxon>Streptophyta</taxon>
        <taxon>Embryophyta</taxon>
        <taxon>Tracheophyta</taxon>
        <taxon>Spermatophyta</taxon>
        <taxon>Magnoliopsida</taxon>
        <taxon>eudicotyledons</taxon>
        <taxon>Gunneridae</taxon>
        <taxon>Pentapetalae</taxon>
        <taxon>rosids</taxon>
        <taxon>fabids</taxon>
        <taxon>Rosales</taxon>
        <taxon>Rosaceae</taxon>
        <taxon>Rosoideae</taxon>
        <taxon>Rosoideae incertae sedis</taxon>
        <taxon>Rubus</taxon>
    </lineage>
</organism>
<name>A0AAW1VIM4_RUBAR</name>
<evidence type="ECO:0000313" key="1">
    <source>
        <dbReference type="EMBL" id="KAK9901728.1"/>
    </source>
</evidence>
<evidence type="ECO:0000313" key="2">
    <source>
        <dbReference type="Proteomes" id="UP001457282"/>
    </source>
</evidence>
<dbReference type="AlphaFoldDB" id="A0AAW1VIM4"/>
<protein>
    <recommendedName>
        <fullName evidence="3">Transmembrane protein</fullName>
    </recommendedName>
</protein>
<gene>
    <name evidence="1" type="ORF">M0R45_002000</name>
</gene>